<reference evidence="10 11" key="1">
    <citation type="journal article" date="2018" name="Front. Microbiol.">
        <title>Prospects for Fungal Bioremediation of Acidic Radioactive Waste Sites: Characterization and Genome Sequence of Rhodotorula taiwanensis MD1149.</title>
        <authorList>
            <person name="Tkavc R."/>
            <person name="Matrosova V.Y."/>
            <person name="Grichenko O.E."/>
            <person name="Gostincar C."/>
            <person name="Volpe R.P."/>
            <person name="Klimenkova P."/>
            <person name="Gaidamakova E.K."/>
            <person name="Zhou C.E."/>
            <person name="Stewart B.J."/>
            <person name="Lyman M.G."/>
            <person name="Malfatti S.A."/>
            <person name="Rubinfeld B."/>
            <person name="Courtot M."/>
            <person name="Singh J."/>
            <person name="Dalgard C.L."/>
            <person name="Hamilton T."/>
            <person name="Frey K.G."/>
            <person name="Gunde-Cimerman N."/>
            <person name="Dugan L."/>
            <person name="Daly M.J."/>
        </authorList>
    </citation>
    <scope>NUCLEOTIDE SEQUENCE [LARGE SCALE GENOMIC DNA]</scope>
    <source>
        <strain evidence="10 11">MD1149</strain>
    </source>
</reference>
<organism evidence="10 11">
    <name type="scientific">Rhodotorula taiwanensis</name>
    <dbReference type="NCBI Taxonomy" id="741276"/>
    <lineage>
        <taxon>Eukaryota</taxon>
        <taxon>Fungi</taxon>
        <taxon>Dikarya</taxon>
        <taxon>Basidiomycota</taxon>
        <taxon>Pucciniomycotina</taxon>
        <taxon>Microbotryomycetes</taxon>
        <taxon>Sporidiobolales</taxon>
        <taxon>Sporidiobolaceae</taxon>
        <taxon>Rhodotorula</taxon>
    </lineage>
</organism>
<evidence type="ECO:0000256" key="5">
    <source>
        <dbReference type="ARBA" id="ARBA00023098"/>
    </source>
</evidence>
<evidence type="ECO:0000256" key="6">
    <source>
        <dbReference type="ARBA" id="ARBA00023235"/>
    </source>
</evidence>
<dbReference type="SUPFAM" id="SSF81853">
    <property type="entry name" value="Family 10 polysaccharide lyase"/>
    <property type="match status" value="1"/>
</dbReference>
<gene>
    <name evidence="10" type="ORF">BMF94_3734</name>
</gene>
<dbReference type="PANTHER" id="PTHR11764">
    <property type="entry name" value="TERPENE CYCLASE/MUTASE FAMILY MEMBER"/>
    <property type="match status" value="1"/>
</dbReference>
<dbReference type="InterPro" id="IPR018333">
    <property type="entry name" value="Squalene_cyclase"/>
</dbReference>
<evidence type="ECO:0000256" key="2">
    <source>
        <dbReference type="ARBA" id="ARBA00022516"/>
    </source>
</evidence>
<protein>
    <recommendedName>
        <fullName evidence="7">Terpene cyclase/mutase family member</fullName>
        <ecNumber evidence="7">5.4.99.-</ecNumber>
    </recommendedName>
</protein>
<dbReference type="Pfam" id="PF13249">
    <property type="entry name" value="SQHop_cyclase_N"/>
    <property type="match status" value="2"/>
</dbReference>
<dbReference type="PANTHER" id="PTHR11764:SF20">
    <property type="entry name" value="LANOSTEROL SYNTHASE"/>
    <property type="match status" value="1"/>
</dbReference>
<dbReference type="CDD" id="cd02892">
    <property type="entry name" value="SQCY_1"/>
    <property type="match status" value="1"/>
</dbReference>
<dbReference type="AlphaFoldDB" id="A0A2S5B9E1"/>
<comment type="similarity">
    <text evidence="1 7">Belongs to the terpene cyclase/mutase family.</text>
</comment>
<evidence type="ECO:0000259" key="8">
    <source>
        <dbReference type="Pfam" id="PF13243"/>
    </source>
</evidence>
<evidence type="ECO:0000256" key="1">
    <source>
        <dbReference type="ARBA" id="ARBA00009755"/>
    </source>
</evidence>
<feature type="domain" description="Squalene cyclase C-terminal" evidence="8">
    <location>
        <begin position="463"/>
        <end position="794"/>
    </location>
</feature>
<keyword evidence="11" id="KW-1185">Reference proteome</keyword>
<dbReference type="NCBIfam" id="TIGR01787">
    <property type="entry name" value="squalene_cyclas"/>
    <property type="match status" value="1"/>
</dbReference>
<dbReference type="FunFam" id="1.50.10.20:FF:000003">
    <property type="entry name" value="Terpene cyclase/mutase family member"/>
    <property type="match status" value="1"/>
</dbReference>
<keyword evidence="2" id="KW-0444">Lipid biosynthesis</keyword>
<sequence length="803" mass="91642">MATVPQGYPRPGPLGQTDPLRWRLSSGTDGGRHVWHYTRDTDALETSSYEQVWGDDKERVRDRKEPDDETAYWLGLQLPRLDNVDSEPAQTPYDAAKKGYDFYKRLQSADGHWSGEYGGPMFLLPGIIIAMYVTKTPIPSEWRIEIARYLANMQRDGGEDDQGWGIHFEAKSSVFGTGLNYVVLRLLGVGPDEPMMIRARNSLHKMGERVREREWLSGVATDQRVSLGCTKAVANRFPRESARHCMCPPDWLSQVDRVAHFLLPETAFHRWGKFWLAILNVHSWRGLNPTPAELWLLPDWLPIHPWKWWIHTRNVYIPMGYLSGKGFQCEEDELIRSLRQELYTQPYDSIPWPSLRNSISPYDVYSPHSRVAEACFAVLDVYDRVAPSFIRTKALERAYRLVVMEDENTSYQTVGPVSKAMNMLCRWVEEGPESDAFQQHVAKIRDFMWMTKDGMLMTGTNGSQLWDAAFIAQALYGSDLASVPSNHASTAKLLEWLDEAQIQTNPKHFERAYRHRSKGAWPFSTKEQSYTVSDCTAEGMKSVILLQRFPHLSERISYERLCDSVDTILSLQNPSGGFASYELIRGSPLLELLNPAEVFANIMIEYPYVECTTACVTALSVFSSKYPKYRVEEIRTASKQAIDWIKTAQRPDGSWYGSWGICFTYATMFSVESLALAGETYGNSDHARRACDFIIGKQMNDGGWGESYKSCETEQYVHNEKSQVVNTAWAIITLLAAQYPDPEPVRRGCRLIMSRQLPDGSWPQESIEGVFNKNAAISYPNFKFSWTINALGQAWKKLPRDGW</sequence>
<dbReference type="EMBL" id="PJQD01000038">
    <property type="protein sequence ID" value="POY73396.1"/>
    <property type="molecule type" value="Genomic_DNA"/>
</dbReference>
<keyword evidence="6 7" id="KW-0413">Isomerase</keyword>
<dbReference type="GO" id="GO:0006696">
    <property type="term" value="P:ergosterol biosynthetic process"/>
    <property type="evidence" value="ECO:0007669"/>
    <property type="project" value="TreeGrafter"/>
</dbReference>
<dbReference type="InterPro" id="IPR032696">
    <property type="entry name" value="SQ_cyclase_C"/>
</dbReference>
<dbReference type="STRING" id="741276.A0A2S5B9E1"/>
<evidence type="ECO:0000313" key="10">
    <source>
        <dbReference type="EMBL" id="POY73396.1"/>
    </source>
</evidence>
<proteinExistence type="inferred from homology"/>
<dbReference type="GO" id="GO:0016104">
    <property type="term" value="P:triterpenoid biosynthetic process"/>
    <property type="evidence" value="ECO:0007669"/>
    <property type="project" value="InterPro"/>
</dbReference>
<evidence type="ECO:0000256" key="3">
    <source>
        <dbReference type="ARBA" id="ARBA00022737"/>
    </source>
</evidence>
<dbReference type="Gene3D" id="1.50.10.20">
    <property type="match status" value="2"/>
</dbReference>
<dbReference type="SFLD" id="SFLDG01016">
    <property type="entry name" value="Prenyltransferase_Like_2"/>
    <property type="match status" value="1"/>
</dbReference>
<name>A0A2S5B9E1_9BASI</name>
<evidence type="ECO:0000256" key="7">
    <source>
        <dbReference type="RuleBase" id="RU362003"/>
    </source>
</evidence>
<evidence type="ECO:0000313" key="11">
    <source>
        <dbReference type="Proteomes" id="UP000237144"/>
    </source>
</evidence>
<dbReference type="InterPro" id="IPR008930">
    <property type="entry name" value="Terpenoid_cyclase/PrenylTrfase"/>
</dbReference>
<keyword evidence="3" id="KW-0677">Repeat</keyword>
<dbReference type="Pfam" id="PF13243">
    <property type="entry name" value="SQHop_cyclase_C"/>
    <property type="match status" value="1"/>
</dbReference>
<keyword evidence="5" id="KW-0443">Lipid metabolism</keyword>
<dbReference type="GO" id="GO:0000250">
    <property type="term" value="F:lanosterol synthase activity"/>
    <property type="evidence" value="ECO:0007669"/>
    <property type="project" value="TreeGrafter"/>
</dbReference>
<keyword evidence="4" id="KW-0752">Steroid biosynthesis</keyword>
<dbReference type="EC" id="5.4.99.-" evidence="7"/>
<dbReference type="PROSITE" id="PS01074">
    <property type="entry name" value="TERPENE_SYNTHASES"/>
    <property type="match status" value="1"/>
</dbReference>
<dbReference type="OrthoDB" id="21502at2759"/>
<feature type="domain" description="Squalene cyclase N-terminal" evidence="9">
    <location>
        <begin position="103"/>
        <end position="207"/>
    </location>
</feature>
<dbReference type="Proteomes" id="UP000237144">
    <property type="component" value="Unassembled WGS sequence"/>
</dbReference>
<accession>A0A2S5B9E1</accession>
<feature type="domain" description="Squalene cyclase N-terminal" evidence="9">
    <location>
        <begin position="270"/>
        <end position="452"/>
    </location>
</feature>
<dbReference type="InterPro" id="IPR032697">
    <property type="entry name" value="SQ_cyclase_N"/>
</dbReference>
<dbReference type="GO" id="GO:0005811">
    <property type="term" value="C:lipid droplet"/>
    <property type="evidence" value="ECO:0007669"/>
    <property type="project" value="InterPro"/>
</dbReference>
<dbReference type="InterPro" id="IPR002365">
    <property type="entry name" value="Terpene_synthase_CS"/>
</dbReference>
<evidence type="ECO:0000256" key="4">
    <source>
        <dbReference type="ARBA" id="ARBA00022955"/>
    </source>
</evidence>
<comment type="caution">
    <text evidence="10">The sequence shown here is derived from an EMBL/GenBank/DDBJ whole genome shotgun (WGS) entry which is preliminary data.</text>
</comment>
<evidence type="ECO:0000259" key="9">
    <source>
        <dbReference type="Pfam" id="PF13249"/>
    </source>
</evidence>
<dbReference type="SUPFAM" id="SSF48239">
    <property type="entry name" value="Terpenoid cyclases/Protein prenyltransferases"/>
    <property type="match status" value="2"/>
</dbReference>